<evidence type="ECO:0000256" key="1">
    <source>
        <dbReference type="SAM" id="SignalP"/>
    </source>
</evidence>
<dbReference type="RefSeq" id="WP_263540793.1">
    <property type="nucleotide sequence ID" value="NZ_JAOVZO020000019.1"/>
</dbReference>
<dbReference type="Proteomes" id="UP001139971">
    <property type="component" value="Unassembled WGS sequence"/>
</dbReference>
<keyword evidence="3" id="KW-0378">Hydrolase</keyword>
<feature type="signal peptide" evidence="1">
    <location>
        <begin position="1"/>
        <end position="21"/>
    </location>
</feature>
<dbReference type="InterPro" id="IPR001466">
    <property type="entry name" value="Beta-lactam-related"/>
</dbReference>
<keyword evidence="1" id="KW-0732">Signal</keyword>
<gene>
    <name evidence="3" type="ORF">OD750_020700</name>
</gene>
<comment type="caution">
    <text evidence="3">The sequence shown here is derived from an EMBL/GenBank/DDBJ whole genome shotgun (WGS) entry which is preliminary data.</text>
</comment>
<proteinExistence type="predicted"/>
<feature type="domain" description="Beta-lactamase-related" evidence="2">
    <location>
        <begin position="66"/>
        <end position="418"/>
    </location>
</feature>
<organism evidence="3 4">
    <name type="scientific">Tahibacter soli</name>
    <dbReference type="NCBI Taxonomy" id="2983605"/>
    <lineage>
        <taxon>Bacteria</taxon>
        <taxon>Pseudomonadati</taxon>
        <taxon>Pseudomonadota</taxon>
        <taxon>Gammaproteobacteria</taxon>
        <taxon>Lysobacterales</taxon>
        <taxon>Rhodanobacteraceae</taxon>
        <taxon>Tahibacter</taxon>
    </lineage>
</organism>
<evidence type="ECO:0000313" key="4">
    <source>
        <dbReference type="Proteomes" id="UP001139971"/>
    </source>
</evidence>
<dbReference type="PANTHER" id="PTHR43283:SF3">
    <property type="entry name" value="BETA-LACTAMASE FAMILY PROTEIN (AFU_ORTHOLOGUE AFUA_5G07500)"/>
    <property type="match status" value="1"/>
</dbReference>
<dbReference type="EMBL" id="JAOVZO020000019">
    <property type="protein sequence ID" value="MDC8014971.1"/>
    <property type="molecule type" value="Genomic_DNA"/>
</dbReference>
<reference evidence="3" key="1">
    <citation type="submission" date="2023-02" db="EMBL/GenBank/DDBJ databases">
        <title>Tahibacter soli sp. nov. isolated from soil.</title>
        <authorList>
            <person name="Baek J.H."/>
            <person name="Lee J.K."/>
            <person name="Choi D.G."/>
            <person name="Jeon C.O."/>
        </authorList>
    </citation>
    <scope>NUCLEOTIDE SEQUENCE</scope>
    <source>
        <strain evidence="3">BL</strain>
    </source>
</reference>
<dbReference type="InterPro" id="IPR012338">
    <property type="entry name" value="Beta-lactam/transpept-like"/>
</dbReference>
<dbReference type="InterPro" id="IPR050789">
    <property type="entry name" value="Diverse_Enzym_Activities"/>
</dbReference>
<accession>A0A9X3YRF6</accession>
<name>A0A9X3YRF6_9GAMM</name>
<protein>
    <submittedName>
        <fullName evidence="3">Serine hydrolase</fullName>
    </submittedName>
</protein>
<dbReference type="AlphaFoldDB" id="A0A9X3YRF6"/>
<dbReference type="GO" id="GO:0016787">
    <property type="term" value="F:hydrolase activity"/>
    <property type="evidence" value="ECO:0007669"/>
    <property type="project" value="UniProtKB-KW"/>
</dbReference>
<evidence type="ECO:0000313" key="3">
    <source>
        <dbReference type="EMBL" id="MDC8014971.1"/>
    </source>
</evidence>
<dbReference type="PANTHER" id="PTHR43283">
    <property type="entry name" value="BETA-LACTAMASE-RELATED"/>
    <property type="match status" value="1"/>
</dbReference>
<dbReference type="Pfam" id="PF00144">
    <property type="entry name" value="Beta-lactamase"/>
    <property type="match status" value="1"/>
</dbReference>
<dbReference type="SUPFAM" id="SSF56601">
    <property type="entry name" value="beta-lactamase/transpeptidase-like"/>
    <property type="match status" value="1"/>
</dbReference>
<feature type="chain" id="PRO_5040994777" evidence="1">
    <location>
        <begin position="22"/>
        <end position="439"/>
    </location>
</feature>
<keyword evidence="4" id="KW-1185">Reference proteome</keyword>
<sequence>MVIRNSALACLVAVAATSAHAARPVSAAAPDASSPLSRVSAATSQLPSAAPAAEGFSAQRLERIDAFLDEATRPGGYLGAVALVARHGKIVHYKAYGHADLARTRPMRTDAIFRIYSMTKTIASVAVLMLLEEGKLALDEPVDRFLPAFANAQVYAGGTPDAPQLRKPARPVTIRHLLTHTAGFATVSGEPATELLERAKLREATDLADYAARAATVPLGADPGTRFRYDGVNTEIAGRIVEVVSGKPFDAFLRERVFAPLGLRDTGFSVDVGARPRVPDFTTTDADGRLALADHVTAREPGVRLAAYASGAGGLYSTAADYWRFSQMLLDGGKPLLGRKTVELMMHNHLMQADLSIIGLYDGEGFGLGGSVVLDAGRRGRLGSAGQFGWSGASSTYYTIDPAEDLVAILMLQYLPSGGAHDLPKLQHRYYNLVYQALQ</sequence>
<evidence type="ECO:0000259" key="2">
    <source>
        <dbReference type="Pfam" id="PF00144"/>
    </source>
</evidence>
<dbReference type="Gene3D" id="3.40.710.10">
    <property type="entry name" value="DD-peptidase/beta-lactamase superfamily"/>
    <property type="match status" value="1"/>
</dbReference>